<dbReference type="InterPro" id="IPR038973">
    <property type="entry name" value="MutL/Mlh/Pms-like"/>
</dbReference>
<dbReference type="RefSeq" id="XP_005848585.1">
    <property type="nucleotide sequence ID" value="XM_005848523.1"/>
</dbReference>
<dbReference type="AlphaFoldDB" id="E1ZCR4"/>
<evidence type="ECO:0000256" key="2">
    <source>
        <dbReference type="ARBA" id="ARBA00022763"/>
    </source>
</evidence>
<dbReference type="PANTHER" id="PTHR10073">
    <property type="entry name" value="DNA MISMATCH REPAIR PROTEIN MLH, PMS, MUTL"/>
    <property type="match status" value="1"/>
</dbReference>
<keyword evidence="5" id="KW-1185">Reference proteome</keyword>
<dbReference type="SUPFAM" id="SSF55874">
    <property type="entry name" value="ATPase domain of HSP90 chaperone/DNA topoisomerase II/histidine kinase"/>
    <property type="match status" value="1"/>
</dbReference>
<dbReference type="STRING" id="554065.E1ZCR4"/>
<dbReference type="Gene3D" id="3.30.230.10">
    <property type="match status" value="1"/>
</dbReference>
<dbReference type="GO" id="GO:0140664">
    <property type="term" value="F:ATP-dependent DNA damage sensor activity"/>
    <property type="evidence" value="ECO:0007669"/>
    <property type="project" value="InterPro"/>
</dbReference>
<dbReference type="GO" id="GO:0006298">
    <property type="term" value="P:mismatch repair"/>
    <property type="evidence" value="ECO:0007669"/>
    <property type="project" value="InterPro"/>
</dbReference>
<dbReference type="GeneID" id="17355689"/>
<dbReference type="InterPro" id="IPR042120">
    <property type="entry name" value="MutL_C_dimsub"/>
</dbReference>
<dbReference type="FunCoup" id="E1ZCR4">
    <property type="interactions" value="1065"/>
</dbReference>
<reference evidence="4 5" key="1">
    <citation type="journal article" date="2010" name="Plant Cell">
        <title>The Chlorella variabilis NC64A genome reveals adaptation to photosymbiosis, coevolution with viruses, and cryptic sex.</title>
        <authorList>
            <person name="Blanc G."/>
            <person name="Duncan G."/>
            <person name="Agarkova I."/>
            <person name="Borodovsky M."/>
            <person name="Gurnon J."/>
            <person name="Kuo A."/>
            <person name="Lindquist E."/>
            <person name="Lucas S."/>
            <person name="Pangilinan J."/>
            <person name="Polle J."/>
            <person name="Salamov A."/>
            <person name="Terry A."/>
            <person name="Yamada T."/>
            <person name="Dunigan D.D."/>
            <person name="Grigoriev I.V."/>
            <person name="Claverie J.M."/>
            <person name="Van Etten J.L."/>
        </authorList>
    </citation>
    <scope>NUCLEOTIDE SEQUENCE [LARGE SCALE GENOMIC DNA]</scope>
    <source>
        <strain evidence="4 5">NC64A</strain>
    </source>
</reference>
<evidence type="ECO:0000313" key="5">
    <source>
        <dbReference type="Proteomes" id="UP000008141"/>
    </source>
</evidence>
<protein>
    <recommendedName>
        <fullName evidence="3">MutL C-terminal dimerisation domain-containing protein</fullName>
    </recommendedName>
</protein>
<dbReference type="InterPro" id="IPR036890">
    <property type="entry name" value="HATPase_C_sf"/>
</dbReference>
<proteinExistence type="inferred from homology"/>
<dbReference type="Pfam" id="PF13589">
    <property type="entry name" value="HATPase_c_3"/>
    <property type="match status" value="1"/>
</dbReference>
<dbReference type="OrthoDB" id="429932at2759"/>
<dbReference type="SUPFAM" id="SSF118116">
    <property type="entry name" value="DNA mismatch repair protein MutL"/>
    <property type="match status" value="1"/>
</dbReference>
<dbReference type="Gene3D" id="3.30.1540.20">
    <property type="entry name" value="MutL, C-terminal domain, dimerisation subdomain"/>
    <property type="match status" value="1"/>
</dbReference>
<dbReference type="InParanoid" id="E1ZCR4"/>
<dbReference type="GO" id="GO:0032300">
    <property type="term" value="C:mismatch repair complex"/>
    <property type="evidence" value="ECO:0007669"/>
    <property type="project" value="InterPro"/>
</dbReference>
<dbReference type="SMART" id="SM00853">
    <property type="entry name" value="MutL_C"/>
    <property type="match status" value="1"/>
</dbReference>
<dbReference type="InterPro" id="IPR014721">
    <property type="entry name" value="Ribsml_uS5_D2-typ_fold_subgr"/>
</dbReference>
<keyword evidence="2" id="KW-0227">DNA damage</keyword>
<gene>
    <name evidence="4" type="ORF">CHLNCDRAFT_145166</name>
</gene>
<dbReference type="GO" id="GO:0005524">
    <property type="term" value="F:ATP binding"/>
    <property type="evidence" value="ECO:0007669"/>
    <property type="project" value="InterPro"/>
</dbReference>
<feature type="domain" description="MutL C-terminal dimerisation" evidence="3">
    <location>
        <begin position="366"/>
        <end position="479"/>
    </location>
</feature>
<dbReference type="PANTHER" id="PTHR10073:SF47">
    <property type="entry name" value="DNA MISMATCH REPAIR PROTEIN MLH3"/>
    <property type="match status" value="1"/>
</dbReference>
<dbReference type="Proteomes" id="UP000008141">
    <property type="component" value="Unassembled WGS sequence"/>
</dbReference>
<dbReference type="eggNOG" id="KOG1977">
    <property type="taxonomic scope" value="Eukaryota"/>
</dbReference>
<evidence type="ECO:0000259" key="3">
    <source>
        <dbReference type="SMART" id="SM00853"/>
    </source>
</evidence>
<dbReference type="EMBL" id="GL433842">
    <property type="protein sequence ID" value="EFN56483.1"/>
    <property type="molecule type" value="Genomic_DNA"/>
</dbReference>
<comment type="similarity">
    <text evidence="1">Belongs to the DNA mismatch repair MutL/HexB family.</text>
</comment>
<sequence>MAAQPHATGLPGPLARIHSRAAAIVRAGSVVSAPSQAAVELLANSIDSAATEVHLELDIADWGLRVQDNGRGIPATRLGLLGRRFAATPLPAARPTLGYRGEALAALCAAAQEVEVVSRAMDSFETHRVLLRSGQVVEQGLALDQSSRQGTCVTIRGLFFNQPVRRKALLTAGLQREVDRCKQAVIQLALLRSHITFTCFDRGRKAFLLRLLKARGRSQEQTVGEYLGHHREHIAVVQPVPGALHAVSGYAALPPQGHSNASRQLLLLNGRSINAPAISRLVTALFQQLYRPNMRLENVQGEELQQLHQAANRHAAFVLQISCKADEYELAHEADGHVAHFLSWEPLLKALKPSALMRSDLAAGRALQQVQCKFIPVMCGSLLALVDQHAADERVQLELLRDHLLGPGGQPWQVHSKILRAPLPLGLTDVEGQLLEAYQHKLYLHHLQDTCGSGGLPAAVIRVLNSKACRGAIMFGDRLSQAECQELLNSLKQTRLCFSCAHGRPTMVPVVSLHLLKQALQLRQKLQPPRDIGGASGKAAGQLGYHAELAALKSKLQHLVR</sequence>
<organism evidence="5">
    <name type="scientific">Chlorella variabilis</name>
    <name type="common">Green alga</name>
    <dbReference type="NCBI Taxonomy" id="554065"/>
    <lineage>
        <taxon>Eukaryota</taxon>
        <taxon>Viridiplantae</taxon>
        <taxon>Chlorophyta</taxon>
        <taxon>core chlorophytes</taxon>
        <taxon>Trebouxiophyceae</taxon>
        <taxon>Chlorellales</taxon>
        <taxon>Chlorellaceae</taxon>
        <taxon>Chlorella clade</taxon>
        <taxon>Chlorella</taxon>
    </lineage>
</organism>
<dbReference type="InterPro" id="IPR037198">
    <property type="entry name" value="MutL_C_sf"/>
</dbReference>
<evidence type="ECO:0000313" key="4">
    <source>
        <dbReference type="EMBL" id="EFN56483.1"/>
    </source>
</evidence>
<name>E1ZCR4_CHLVA</name>
<dbReference type="GO" id="GO:0016887">
    <property type="term" value="F:ATP hydrolysis activity"/>
    <property type="evidence" value="ECO:0007669"/>
    <property type="project" value="InterPro"/>
</dbReference>
<dbReference type="InterPro" id="IPR014790">
    <property type="entry name" value="MutL_C"/>
</dbReference>
<accession>E1ZCR4</accession>
<evidence type="ECO:0000256" key="1">
    <source>
        <dbReference type="ARBA" id="ARBA00006082"/>
    </source>
</evidence>
<dbReference type="Gene3D" id="3.30.565.10">
    <property type="entry name" value="Histidine kinase-like ATPase, C-terminal domain"/>
    <property type="match status" value="1"/>
</dbReference>
<dbReference type="KEGG" id="cvr:CHLNCDRAFT_145166"/>